<keyword evidence="3" id="KW-1185">Reference proteome</keyword>
<sequence>MKGFLVLGVNAAEAANEYASDPRPQNKAKRRTTRGSHDTNGSIFSRRGTTSGTPLGVNWPRSCKRTDLEVTTDRIGTFTSQQEITAFGRIILDDGSTKFSGRSRLAREAPYFSASRHAKIPPLDRDLQKDFRLG</sequence>
<evidence type="ECO:0000313" key="3">
    <source>
        <dbReference type="Proteomes" id="UP000299102"/>
    </source>
</evidence>
<protein>
    <submittedName>
        <fullName evidence="2">Uncharacterized protein</fullName>
    </submittedName>
</protein>
<proteinExistence type="predicted"/>
<gene>
    <name evidence="2" type="ORF">EVAR_63982_1</name>
</gene>
<feature type="compositionally biased region" description="Polar residues" evidence="1">
    <location>
        <begin position="38"/>
        <end position="53"/>
    </location>
</feature>
<name>A0A4C1ZGS4_EUMVA</name>
<evidence type="ECO:0000313" key="2">
    <source>
        <dbReference type="EMBL" id="GBP87020.1"/>
    </source>
</evidence>
<comment type="caution">
    <text evidence="2">The sequence shown here is derived from an EMBL/GenBank/DDBJ whole genome shotgun (WGS) entry which is preliminary data.</text>
</comment>
<dbReference type="EMBL" id="BGZK01001831">
    <property type="protein sequence ID" value="GBP87020.1"/>
    <property type="molecule type" value="Genomic_DNA"/>
</dbReference>
<evidence type="ECO:0000256" key="1">
    <source>
        <dbReference type="SAM" id="MobiDB-lite"/>
    </source>
</evidence>
<feature type="region of interest" description="Disordered" evidence="1">
    <location>
        <begin position="15"/>
        <end position="58"/>
    </location>
</feature>
<dbReference type="AlphaFoldDB" id="A0A4C1ZGS4"/>
<dbReference type="Proteomes" id="UP000299102">
    <property type="component" value="Unassembled WGS sequence"/>
</dbReference>
<organism evidence="2 3">
    <name type="scientific">Eumeta variegata</name>
    <name type="common">Bagworm moth</name>
    <name type="synonym">Eumeta japonica</name>
    <dbReference type="NCBI Taxonomy" id="151549"/>
    <lineage>
        <taxon>Eukaryota</taxon>
        <taxon>Metazoa</taxon>
        <taxon>Ecdysozoa</taxon>
        <taxon>Arthropoda</taxon>
        <taxon>Hexapoda</taxon>
        <taxon>Insecta</taxon>
        <taxon>Pterygota</taxon>
        <taxon>Neoptera</taxon>
        <taxon>Endopterygota</taxon>
        <taxon>Lepidoptera</taxon>
        <taxon>Glossata</taxon>
        <taxon>Ditrysia</taxon>
        <taxon>Tineoidea</taxon>
        <taxon>Psychidae</taxon>
        <taxon>Oiketicinae</taxon>
        <taxon>Eumeta</taxon>
    </lineage>
</organism>
<reference evidence="2 3" key="1">
    <citation type="journal article" date="2019" name="Commun. Biol.">
        <title>The bagworm genome reveals a unique fibroin gene that provides high tensile strength.</title>
        <authorList>
            <person name="Kono N."/>
            <person name="Nakamura H."/>
            <person name="Ohtoshi R."/>
            <person name="Tomita M."/>
            <person name="Numata K."/>
            <person name="Arakawa K."/>
        </authorList>
    </citation>
    <scope>NUCLEOTIDE SEQUENCE [LARGE SCALE GENOMIC DNA]</scope>
</reference>
<accession>A0A4C1ZGS4</accession>